<dbReference type="InterPro" id="IPR006522">
    <property type="entry name" value="Phage_virion_morphogenesis"/>
</dbReference>
<evidence type="ECO:0008006" key="2">
    <source>
        <dbReference type="Google" id="ProtNLM"/>
    </source>
</evidence>
<organism evidence="1">
    <name type="scientific">human gut metagenome</name>
    <dbReference type="NCBI Taxonomy" id="408170"/>
    <lineage>
        <taxon>unclassified sequences</taxon>
        <taxon>metagenomes</taxon>
        <taxon>organismal metagenomes</taxon>
    </lineage>
</organism>
<sequence>MPKPDELIRNILSDMKVELTEMFDRNFERKGFFGSKWKPRKNKKAKGSLLHVTGKMRRSIRASVRGKGVHYSSPLPYTALHNEGGKFAQNVRTHTRTNRRTGKTYTVRSHTRQITMPNASL</sequence>
<dbReference type="EMBL" id="AJWY01009171">
    <property type="protein sequence ID" value="EKC59145.1"/>
    <property type="molecule type" value="Genomic_DNA"/>
</dbReference>
<gene>
    <name evidence="1" type="ORF">LEA_13514</name>
</gene>
<dbReference type="Pfam" id="PF05069">
    <property type="entry name" value="Phage_tail_S"/>
    <property type="match status" value="1"/>
</dbReference>
<dbReference type="AlphaFoldDB" id="K1SZG1"/>
<comment type="caution">
    <text evidence="1">The sequence shown here is derived from an EMBL/GenBank/DDBJ whole genome shotgun (WGS) entry which is preliminary data.</text>
</comment>
<name>K1SZG1_9ZZZZ</name>
<protein>
    <recommendedName>
        <fullName evidence="2">Phage virion morphogenesis protein</fullName>
    </recommendedName>
</protein>
<feature type="non-terminal residue" evidence="1">
    <location>
        <position position="121"/>
    </location>
</feature>
<proteinExistence type="predicted"/>
<accession>K1SZG1</accession>
<evidence type="ECO:0000313" key="1">
    <source>
        <dbReference type="EMBL" id="EKC59145.1"/>
    </source>
</evidence>
<reference evidence="1" key="1">
    <citation type="journal article" date="2013" name="Environ. Microbiol.">
        <title>Microbiota from the distal guts of lean and obese adolescents exhibit partial functional redundancy besides clear differences in community structure.</title>
        <authorList>
            <person name="Ferrer M."/>
            <person name="Ruiz A."/>
            <person name="Lanza F."/>
            <person name="Haange S.B."/>
            <person name="Oberbach A."/>
            <person name="Till H."/>
            <person name="Bargiela R."/>
            <person name="Campoy C."/>
            <person name="Segura M.T."/>
            <person name="Richter M."/>
            <person name="von Bergen M."/>
            <person name="Seifert J."/>
            <person name="Suarez A."/>
        </authorList>
    </citation>
    <scope>NUCLEOTIDE SEQUENCE</scope>
</reference>